<dbReference type="AlphaFoldDB" id="A0A4C1V7L6"/>
<organism evidence="1 2">
    <name type="scientific">Eumeta variegata</name>
    <name type="common">Bagworm moth</name>
    <name type="synonym">Eumeta japonica</name>
    <dbReference type="NCBI Taxonomy" id="151549"/>
    <lineage>
        <taxon>Eukaryota</taxon>
        <taxon>Metazoa</taxon>
        <taxon>Ecdysozoa</taxon>
        <taxon>Arthropoda</taxon>
        <taxon>Hexapoda</taxon>
        <taxon>Insecta</taxon>
        <taxon>Pterygota</taxon>
        <taxon>Neoptera</taxon>
        <taxon>Endopterygota</taxon>
        <taxon>Lepidoptera</taxon>
        <taxon>Glossata</taxon>
        <taxon>Ditrysia</taxon>
        <taxon>Tineoidea</taxon>
        <taxon>Psychidae</taxon>
        <taxon>Oiketicinae</taxon>
        <taxon>Eumeta</taxon>
    </lineage>
</organism>
<sequence>MPDQTICIVSRFKHPTGERSGRTAARRPAGGVARRLEVRKETVERLSRNRVTCAEHANPLCLSPNLCKFRKVKTLPTAPVHARRPTAEPWGGAGLRGRAPALSYLRARRGPTRGPRRGGCGTELLLIKHFLRDLPAWKFACASIQSSGLRGFSNSIFASTYVA</sequence>
<protein>
    <submittedName>
        <fullName evidence="1">Uncharacterized protein</fullName>
    </submittedName>
</protein>
<evidence type="ECO:0000313" key="2">
    <source>
        <dbReference type="Proteomes" id="UP000299102"/>
    </source>
</evidence>
<reference evidence="1 2" key="1">
    <citation type="journal article" date="2019" name="Commun. Biol.">
        <title>The bagworm genome reveals a unique fibroin gene that provides high tensile strength.</title>
        <authorList>
            <person name="Kono N."/>
            <person name="Nakamura H."/>
            <person name="Ohtoshi R."/>
            <person name="Tomita M."/>
            <person name="Numata K."/>
            <person name="Arakawa K."/>
        </authorList>
    </citation>
    <scope>NUCLEOTIDE SEQUENCE [LARGE SCALE GENOMIC DNA]</scope>
</reference>
<dbReference type="Proteomes" id="UP000299102">
    <property type="component" value="Unassembled WGS sequence"/>
</dbReference>
<proteinExistence type="predicted"/>
<dbReference type="EMBL" id="BGZK01000295">
    <property type="protein sequence ID" value="GBP34851.1"/>
    <property type="molecule type" value="Genomic_DNA"/>
</dbReference>
<name>A0A4C1V7L6_EUMVA</name>
<keyword evidence="2" id="KW-1185">Reference proteome</keyword>
<gene>
    <name evidence="1" type="ORF">EVAR_95955_1</name>
</gene>
<comment type="caution">
    <text evidence="1">The sequence shown here is derived from an EMBL/GenBank/DDBJ whole genome shotgun (WGS) entry which is preliminary data.</text>
</comment>
<evidence type="ECO:0000313" key="1">
    <source>
        <dbReference type="EMBL" id="GBP34851.1"/>
    </source>
</evidence>
<accession>A0A4C1V7L6</accession>